<keyword evidence="3" id="KW-1185">Reference proteome</keyword>
<dbReference type="PROSITE" id="PS50943">
    <property type="entry name" value="HTH_CROC1"/>
    <property type="match status" value="1"/>
</dbReference>
<dbReference type="RefSeq" id="WP_146307424.1">
    <property type="nucleotide sequence ID" value="NZ_VOHS01000036.1"/>
</dbReference>
<dbReference type="Gene3D" id="1.10.260.40">
    <property type="entry name" value="lambda repressor-like DNA-binding domains"/>
    <property type="match status" value="1"/>
</dbReference>
<dbReference type="OrthoDB" id="4762426at2"/>
<dbReference type="InterPro" id="IPR010982">
    <property type="entry name" value="Lambda_DNA-bd_dom_sf"/>
</dbReference>
<dbReference type="Proteomes" id="UP000318815">
    <property type="component" value="Unassembled WGS sequence"/>
</dbReference>
<evidence type="ECO:0000313" key="3">
    <source>
        <dbReference type="Proteomes" id="UP000318815"/>
    </source>
</evidence>
<dbReference type="Pfam" id="PF13560">
    <property type="entry name" value="HTH_31"/>
    <property type="match status" value="1"/>
</dbReference>
<comment type="caution">
    <text evidence="2">The sequence shown here is derived from an EMBL/GenBank/DDBJ whole genome shotgun (WGS) entry which is preliminary data.</text>
</comment>
<sequence>MNTLGQILRELREAQGLLLRQVAAVLEMDTALLSKFERDERKPNKEQVLAFAKYYNVKADELLLAWLSDKLAEEVQHEDLAQEALKQPKKS</sequence>
<dbReference type="GO" id="GO:0003677">
    <property type="term" value="F:DNA binding"/>
    <property type="evidence" value="ECO:0007669"/>
    <property type="project" value="InterPro"/>
</dbReference>
<dbReference type="InterPro" id="IPR001387">
    <property type="entry name" value="Cro/C1-type_HTH"/>
</dbReference>
<proteinExistence type="predicted"/>
<evidence type="ECO:0000313" key="2">
    <source>
        <dbReference type="EMBL" id="TWV96217.1"/>
    </source>
</evidence>
<accession>A0A5C6LL93</accession>
<dbReference type="CDD" id="cd00093">
    <property type="entry name" value="HTH_XRE"/>
    <property type="match status" value="1"/>
</dbReference>
<feature type="domain" description="HTH cro/C1-type" evidence="1">
    <location>
        <begin position="8"/>
        <end position="62"/>
    </location>
</feature>
<gene>
    <name evidence="2" type="ORF">FEF09_23850</name>
</gene>
<dbReference type="SMART" id="SM00530">
    <property type="entry name" value="HTH_XRE"/>
    <property type="match status" value="1"/>
</dbReference>
<reference evidence="2 3" key="1">
    <citation type="submission" date="2019-08" db="EMBL/GenBank/DDBJ databases">
        <title>Whole genome sequencing of chitin degrading bacteria Chitinophaga pinensis YS16.</title>
        <authorList>
            <person name="Singh R.P."/>
            <person name="Manchanda G."/>
            <person name="Maurya I.K."/>
            <person name="Joshi N.K."/>
            <person name="Srivastava A.K."/>
        </authorList>
    </citation>
    <scope>NUCLEOTIDE SEQUENCE [LARGE SCALE GENOMIC DNA]</scope>
    <source>
        <strain evidence="2 3">YS-16</strain>
    </source>
</reference>
<dbReference type="AlphaFoldDB" id="A0A5C6LL93"/>
<protein>
    <submittedName>
        <fullName evidence="2">Helix-turn-helix transcriptional regulator</fullName>
    </submittedName>
</protein>
<name>A0A5C6LL93_9BACT</name>
<evidence type="ECO:0000259" key="1">
    <source>
        <dbReference type="PROSITE" id="PS50943"/>
    </source>
</evidence>
<dbReference type="EMBL" id="VOHS01000036">
    <property type="protein sequence ID" value="TWV96217.1"/>
    <property type="molecule type" value="Genomic_DNA"/>
</dbReference>
<organism evidence="2 3">
    <name type="scientific">Chitinophaga pinensis</name>
    <dbReference type="NCBI Taxonomy" id="79329"/>
    <lineage>
        <taxon>Bacteria</taxon>
        <taxon>Pseudomonadati</taxon>
        <taxon>Bacteroidota</taxon>
        <taxon>Chitinophagia</taxon>
        <taxon>Chitinophagales</taxon>
        <taxon>Chitinophagaceae</taxon>
        <taxon>Chitinophaga</taxon>
    </lineage>
</organism>
<dbReference type="SUPFAM" id="SSF47413">
    <property type="entry name" value="lambda repressor-like DNA-binding domains"/>
    <property type="match status" value="1"/>
</dbReference>